<feature type="non-terminal residue" evidence="5">
    <location>
        <position position="1"/>
    </location>
</feature>
<dbReference type="Proteomes" id="UP000250140">
    <property type="component" value="Unassembled WGS sequence"/>
</dbReference>
<evidence type="ECO:0000313" key="5">
    <source>
        <dbReference type="EMBL" id="OCL04595.1"/>
    </source>
</evidence>
<dbReference type="InterPro" id="IPR036770">
    <property type="entry name" value="Ankyrin_rpt-contain_sf"/>
</dbReference>
<dbReference type="Pfam" id="PF22939">
    <property type="entry name" value="WHD_GPIID"/>
    <property type="match status" value="1"/>
</dbReference>
<reference evidence="5 6" key="1">
    <citation type="journal article" date="2016" name="Nat. Commun.">
        <title>Ectomycorrhizal ecology is imprinted in the genome of the dominant symbiotic fungus Cenococcum geophilum.</title>
        <authorList>
            <consortium name="DOE Joint Genome Institute"/>
            <person name="Peter M."/>
            <person name="Kohler A."/>
            <person name="Ohm R.A."/>
            <person name="Kuo A."/>
            <person name="Krutzmann J."/>
            <person name="Morin E."/>
            <person name="Arend M."/>
            <person name="Barry K.W."/>
            <person name="Binder M."/>
            <person name="Choi C."/>
            <person name="Clum A."/>
            <person name="Copeland A."/>
            <person name="Grisel N."/>
            <person name="Haridas S."/>
            <person name="Kipfer T."/>
            <person name="LaButti K."/>
            <person name="Lindquist E."/>
            <person name="Lipzen A."/>
            <person name="Maire R."/>
            <person name="Meier B."/>
            <person name="Mihaltcheva S."/>
            <person name="Molinier V."/>
            <person name="Murat C."/>
            <person name="Poggeler S."/>
            <person name="Quandt C.A."/>
            <person name="Sperisen C."/>
            <person name="Tritt A."/>
            <person name="Tisserant E."/>
            <person name="Crous P.W."/>
            <person name="Henrissat B."/>
            <person name="Nehls U."/>
            <person name="Egli S."/>
            <person name="Spatafora J.W."/>
            <person name="Grigoriev I.V."/>
            <person name="Martin F.M."/>
        </authorList>
    </citation>
    <scope>NUCLEOTIDE SEQUENCE [LARGE SCALE GENOMIC DNA]</scope>
    <source>
        <strain evidence="5 6">CBS 207.34</strain>
    </source>
</reference>
<feature type="repeat" description="ANK" evidence="2">
    <location>
        <begin position="577"/>
        <end position="610"/>
    </location>
</feature>
<dbReference type="AlphaFoldDB" id="A0A8E2JP86"/>
<keyword evidence="1" id="KW-0677">Repeat</keyword>
<dbReference type="PANTHER" id="PTHR10039">
    <property type="entry name" value="AMELOGENIN"/>
    <property type="match status" value="1"/>
</dbReference>
<dbReference type="InterPro" id="IPR002110">
    <property type="entry name" value="Ankyrin_rpt"/>
</dbReference>
<evidence type="ECO:0000259" key="3">
    <source>
        <dbReference type="Pfam" id="PF22939"/>
    </source>
</evidence>
<dbReference type="SUPFAM" id="SSF52540">
    <property type="entry name" value="P-loop containing nucleoside triphosphate hydrolases"/>
    <property type="match status" value="1"/>
</dbReference>
<proteinExistence type="predicted"/>
<feature type="repeat" description="ANK" evidence="2">
    <location>
        <begin position="543"/>
        <end position="576"/>
    </location>
</feature>
<evidence type="ECO:0000256" key="1">
    <source>
        <dbReference type="ARBA" id="ARBA00022737"/>
    </source>
</evidence>
<dbReference type="PROSITE" id="PS50297">
    <property type="entry name" value="ANK_REP_REGION"/>
    <property type="match status" value="2"/>
</dbReference>
<sequence>MAGVQGGVDELLHRQHAHEDNTILDWLTPIDYAPQQSGFIARRQEGTGKWFLDSKQFKEWLNQAKKTLFCPGIPGAGKTIITSIVVQHLCTKFRSDSTVGVAYVYCNFRPLYQQKPIDLLSSLLKQFIQKRPTVPEHIKTLYANHRIGRTRPLLSEVLEALKSVLSDYSQAFIILDALDELRVSDGRQTLLLEIFKLQSVTRVNLLATSRIDNQIKSLFDGALSLQIHATAEDIGIYVDEQMLLLQPDILDGDSQDSNDDIRAMIRRGVVRAVDGMFLLAELHMKTLVGLPTRGHIKEAVQNMAKGVDGLDKVYEQAMERIKNQGTSSQELARSILAWIVHARRPLSVLEFRHALAVKPCTGKLDEDYLPSIRVVRSLCAGLVTVDKESNIIRLVHYTTQEYFERTQMLWFPNAHRDIARTCVTYMSFDTFETGPCPTDKEFEERLHVHVLYDYAARNWGHHARMASASIEEEQLTLSFLESEAKVSSSSQVLMVPIASRYLRHSQRAPRQVTALHLAAYFGLSKATTTLFKNKHNPDVQDSRGRTPLSWAAESGHETVVGLLLAKDGVDVNSKDLKGRTPLSWAVREGQEAVVKLLLAKNGVDVNSKDSQWGQTPL</sequence>
<keyword evidence="2" id="KW-0040">ANK repeat</keyword>
<dbReference type="PROSITE" id="PS50088">
    <property type="entry name" value="ANK_REPEAT"/>
    <property type="match status" value="2"/>
</dbReference>
<dbReference type="EMBL" id="KV750471">
    <property type="protein sequence ID" value="OCL04595.1"/>
    <property type="molecule type" value="Genomic_DNA"/>
</dbReference>
<dbReference type="InterPro" id="IPR027417">
    <property type="entry name" value="P-loop_NTPase"/>
</dbReference>
<evidence type="ECO:0000256" key="2">
    <source>
        <dbReference type="PROSITE-ProRule" id="PRU00023"/>
    </source>
</evidence>
<dbReference type="PANTHER" id="PTHR10039:SF15">
    <property type="entry name" value="NACHT DOMAIN-CONTAINING PROTEIN"/>
    <property type="match status" value="1"/>
</dbReference>
<dbReference type="Gene3D" id="1.25.40.20">
    <property type="entry name" value="Ankyrin repeat-containing domain"/>
    <property type="match status" value="1"/>
</dbReference>
<dbReference type="InterPro" id="IPR056884">
    <property type="entry name" value="NPHP3-like_N"/>
</dbReference>
<dbReference type="Pfam" id="PF12796">
    <property type="entry name" value="Ank_2"/>
    <property type="match status" value="1"/>
</dbReference>
<feature type="domain" description="GPI inositol-deacylase winged helix" evidence="3">
    <location>
        <begin position="323"/>
        <end position="403"/>
    </location>
</feature>
<organism evidence="5 6">
    <name type="scientific">Glonium stellatum</name>
    <dbReference type="NCBI Taxonomy" id="574774"/>
    <lineage>
        <taxon>Eukaryota</taxon>
        <taxon>Fungi</taxon>
        <taxon>Dikarya</taxon>
        <taxon>Ascomycota</taxon>
        <taxon>Pezizomycotina</taxon>
        <taxon>Dothideomycetes</taxon>
        <taxon>Pleosporomycetidae</taxon>
        <taxon>Gloniales</taxon>
        <taxon>Gloniaceae</taxon>
        <taxon>Glonium</taxon>
    </lineage>
</organism>
<name>A0A8E2JP86_9PEZI</name>
<dbReference type="SUPFAM" id="SSF48403">
    <property type="entry name" value="Ankyrin repeat"/>
    <property type="match status" value="1"/>
</dbReference>
<keyword evidence="6" id="KW-1185">Reference proteome</keyword>
<dbReference type="SMART" id="SM00248">
    <property type="entry name" value="ANK"/>
    <property type="match status" value="3"/>
</dbReference>
<dbReference type="OrthoDB" id="195446at2759"/>
<protein>
    <submittedName>
        <fullName evidence="5">Ankyrin repeat protein</fullName>
    </submittedName>
</protein>
<evidence type="ECO:0000313" key="6">
    <source>
        <dbReference type="Proteomes" id="UP000250140"/>
    </source>
</evidence>
<dbReference type="InterPro" id="IPR054471">
    <property type="entry name" value="GPIID_WHD"/>
</dbReference>
<feature type="domain" description="Nephrocystin 3-like N-terminal" evidence="4">
    <location>
        <begin position="46"/>
        <end position="210"/>
    </location>
</feature>
<dbReference type="Gene3D" id="3.40.50.300">
    <property type="entry name" value="P-loop containing nucleotide triphosphate hydrolases"/>
    <property type="match status" value="1"/>
</dbReference>
<accession>A0A8E2JP86</accession>
<evidence type="ECO:0000259" key="4">
    <source>
        <dbReference type="Pfam" id="PF24883"/>
    </source>
</evidence>
<dbReference type="Pfam" id="PF24883">
    <property type="entry name" value="NPHP3_N"/>
    <property type="match status" value="1"/>
</dbReference>
<gene>
    <name evidence="5" type="ORF">AOQ84DRAFT_300583</name>
</gene>